<dbReference type="InterPro" id="IPR002591">
    <property type="entry name" value="Phosphodiest/P_Trfase"/>
</dbReference>
<dbReference type="PANTHER" id="PTHR10151:SF120">
    <property type="entry name" value="BIS(5'-ADENOSYL)-TRIPHOSPHATASE"/>
    <property type="match status" value="1"/>
</dbReference>
<organism evidence="1 2">
    <name type="scientific">Lentibacillus cibarius</name>
    <dbReference type="NCBI Taxonomy" id="2583219"/>
    <lineage>
        <taxon>Bacteria</taxon>
        <taxon>Bacillati</taxon>
        <taxon>Bacillota</taxon>
        <taxon>Bacilli</taxon>
        <taxon>Bacillales</taxon>
        <taxon>Bacillaceae</taxon>
        <taxon>Lentibacillus</taxon>
    </lineage>
</organism>
<reference evidence="1 2" key="1">
    <citation type="submission" date="2019-05" db="EMBL/GenBank/DDBJ databases">
        <title>Genomic analysis of Lentibacillus sp. NKC220-2.</title>
        <authorList>
            <person name="Oh Y.J."/>
        </authorList>
    </citation>
    <scope>NUCLEOTIDE SEQUENCE [LARGE SCALE GENOMIC DNA]</scope>
    <source>
        <strain evidence="1 2">NKC220-2</strain>
    </source>
</reference>
<dbReference type="Gene3D" id="3.40.720.10">
    <property type="entry name" value="Alkaline Phosphatase, subunit A"/>
    <property type="match status" value="2"/>
</dbReference>
<dbReference type="InterPro" id="IPR017850">
    <property type="entry name" value="Alkaline_phosphatase_core_sf"/>
</dbReference>
<dbReference type="Proteomes" id="UP000306980">
    <property type="component" value="Unassembled WGS sequence"/>
</dbReference>
<name>A0A5S3QL73_9BACI</name>
<sequence length="274" mass="31274">MSTNKVILVVVDGMRNDTATRNLGYVHHLVEKNKAALYKVKSELPSLSRPLYEVILTGTPSFENGIVDNAVIRNSTKESLFHITKKNGLKNATASYYWVSELYNRSPFDVYEDREQEDESKPIQYGRFYFEDDYPDSHLIIDGEQLRRNFDPDFLYIHPMNVDYIGEIYGSESTEYHKRVLQTGKHLAQILPTWIEEGYQVLITADHGMSEHGTHGGTTEGERDVPLYVISPKVTPGVHDEEIPQLALAPFVCKLLDVDPSKEMISFEFPGLEE</sequence>
<gene>
    <name evidence="1" type="ORF">FFL34_11275</name>
</gene>
<dbReference type="EMBL" id="VCIA01000001">
    <property type="protein sequence ID" value="TMN22615.1"/>
    <property type="molecule type" value="Genomic_DNA"/>
</dbReference>
<dbReference type="SUPFAM" id="SSF53649">
    <property type="entry name" value="Alkaline phosphatase-like"/>
    <property type="match status" value="1"/>
</dbReference>
<dbReference type="GO" id="GO:0016787">
    <property type="term" value="F:hydrolase activity"/>
    <property type="evidence" value="ECO:0007669"/>
    <property type="project" value="UniProtKB-ARBA"/>
</dbReference>
<dbReference type="PANTHER" id="PTHR10151">
    <property type="entry name" value="ECTONUCLEOTIDE PYROPHOSPHATASE/PHOSPHODIESTERASE"/>
    <property type="match status" value="1"/>
</dbReference>
<dbReference type="RefSeq" id="WP_138603522.1">
    <property type="nucleotide sequence ID" value="NZ_VCIA01000001.1"/>
</dbReference>
<evidence type="ECO:0000313" key="2">
    <source>
        <dbReference type="Proteomes" id="UP000306980"/>
    </source>
</evidence>
<dbReference type="AlphaFoldDB" id="A0A5S3QL73"/>
<comment type="caution">
    <text evidence="1">The sequence shown here is derived from an EMBL/GenBank/DDBJ whole genome shotgun (WGS) entry which is preliminary data.</text>
</comment>
<protein>
    <submittedName>
        <fullName evidence="1">Alkaline phosphatase family protein</fullName>
    </submittedName>
</protein>
<proteinExistence type="predicted"/>
<accession>A0A5S3QL73</accession>
<evidence type="ECO:0000313" key="1">
    <source>
        <dbReference type="EMBL" id="TMN22615.1"/>
    </source>
</evidence>
<dbReference type="Pfam" id="PF01663">
    <property type="entry name" value="Phosphodiest"/>
    <property type="match status" value="1"/>
</dbReference>
<dbReference type="OrthoDB" id="8580666at2"/>